<name>A0A0A9HQX3_ARUDO</name>
<sequence>MVVLCLGLGSWEREEAATLVDYWDVYALVYDF</sequence>
<organism evidence="1">
    <name type="scientific">Arundo donax</name>
    <name type="common">Giant reed</name>
    <name type="synonym">Donax arundinaceus</name>
    <dbReference type="NCBI Taxonomy" id="35708"/>
    <lineage>
        <taxon>Eukaryota</taxon>
        <taxon>Viridiplantae</taxon>
        <taxon>Streptophyta</taxon>
        <taxon>Embryophyta</taxon>
        <taxon>Tracheophyta</taxon>
        <taxon>Spermatophyta</taxon>
        <taxon>Magnoliopsida</taxon>
        <taxon>Liliopsida</taxon>
        <taxon>Poales</taxon>
        <taxon>Poaceae</taxon>
        <taxon>PACMAD clade</taxon>
        <taxon>Arundinoideae</taxon>
        <taxon>Arundineae</taxon>
        <taxon>Arundo</taxon>
    </lineage>
</organism>
<dbReference type="EMBL" id="GBRH01158366">
    <property type="protein sequence ID" value="JAE39530.1"/>
    <property type="molecule type" value="Transcribed_RNA"/>
</dbReference>
<evidence type="ECO:0000313" key="1">
    <source>
        <dbReference type="EMBL" id="JAE39530.1"/>
    </source>
</evidence>
<proteinExistence type="predicted"/>
<reference evidence="1" key="2">
    <citation type="journal article" date="2015" name="Data Brief">
        <title>Shoot transcriptome of the giant reed, Arundo donax.</title>
        <authorList>
            <person name="Barrero R.A."/>
            <person name="Guerrero F.D."/>
            <person name="Moolhuijzen P."/>
            <person name="Goolsby J.A."/>
            <person name="Tidwell J."/>
            <person name="Bellgard S.E."/>
            <person name="Bellgard M.I."/>
        </authorList>
    </citation>
    <scope>NUCLEOTIDE SEQUENCE</scope>
    <source>
        <tissue evidence="1">Shoot tissue taken approximately 20 cm above the soil surface</tissue>
    </source>
</reference>
<dbReference type="AlphaFoldDB" id="A0A0A9HQX3"/>
<reference evidence="1" key="1">
    <citation type="submission" date="2014-09" db="EMBL/GenBank/DDBJ databases">
        <authorList>
            <person name="Magalhaes I.L.F."/>
            <person name="Oliveira U."/>
            <person name="Santos F.R."/>
            <person name="Vidigal T.H.D.A."/>
            <person name="Brescovit A.D."/>
            <person name="Santos A.J."/>
        </authorList>
    </citation>
    <scope>NUCLEOTIDE SEQUENCE</scope>
    <source>
        <tissue evidence="1">Shoot tissue taken approximately 20 cm above the soil surface</tissue>
    </source>
</reference>
<protein>
    <submittedName>
        <fullName evidence="1">Uncharacterized protein</fullName>
    </submittedName>
</protein>
<accession>A0A0A9HQX3</accession>